<dbReference type="SFLD" id="SFLDF00275">
    <property type="entry name" value="adenosine_C2_methyltransferase"/>
    <property type="match status" value="1"/>
</dbReference>
<dbReference type="PROSITE" id="PS51918">
    <property type="entry name" value="RADICAL_SAM"/>
    <property type="match status" value="1"/>
</dbReference>
<protein>
    <recommendedName>
        <fullName evidence="13">Radical SAM core domain-containing protein</fullName>
    </recommendedName>
</protein>
<evidence type="ECO:0000256" key="12">
    <source>
        <dbReference type="SAM" id="MobiDB-lite"/>
    </source>
</evidence>
<keyword evidence="4" id="KW-0963">Cytoplasm</keyword>
<keyword evidence="11" id="KW-0411">Iron-sulfur</keyword>
<evidence type="ECO:0000256" key="2">
    <source>
        <dbReference type="ARBA" id="ARBA00004496"/>
    </source>
</evidence>
<evidence type="ECO:0000256" key="7">
    <source>
        <dbReference type="ARBA" id="ARBA00022679"/>
    </source>
</evidence>
<keyword evidence="8" id="KW-0949">S-adenosyl-L-methionine</keyword>
<dbReference type="Gene3D" id="3.20.20.70">
    <property type="entry name" value="Aldolase class I"/>
    <property type="match status" value="1"/>
</dbReference>
<dbReference type="InterPro" id="IPR007197">
    <property type="entry name" value="rSAM"/>
</dbReference>
<evidence type="ECO:0000256" key="3">
    <source>
        <dbReference type="ARBA" id="ARBA00022485"/>
    </source>
</evidence>
<comment type="subcellular location">
    <subcellularLocation>
        <location evidence="2">Cytoplasm</location>
    </subcellularLocation>
</comment>
<dbReference type="InterPro" id="IPR040072">
    <property type="entry name" value="Methyltransferase_A"/>
</dbReference>
<keyword evidence="3" id="KW-0004">4Fe-4S</keyword>
<dbReference type="InterPro" id="IPR058240">
    <property type="entry name" value="rSAM_sf"/>
</dbReference>
<keyword evidence="5" id="KW-0698">rRNA processing</keyword>
<keyword evidence="15" id="KW-1185">Reference proteome</keyword>
<dbReference type="PANTHER" id="PTHR30544:SF5">
    <property type="entry name" value="RADICAL SAM CORE DOMAIN-CONTAINING PROTEIN"/>
    <property type="match status" value="1"/>
</dbReference>
<dbReference type="EMBL" id="JALJOT010000004">
    <property type="protein sequence ID" value="KAK9915952.1"/>
    <property type="molecule type" value="Genomic_DNA"/>
</dbReference>
<evidence type="ECO:0000256" key="11">
    <source>
        <dbReference type="ARBA" id="ARBA00023014"/>
    </source>
</evidence>
<comment type="cofactor">
    <cofactor evidence="1">
        <name>[4Fe-4S] cluster</name>
        <dbReference type="ChEBI" id="CHEBI:49883"/>
    </cofactor>
</comment>
<dbReference type="NCBIfam" id="TIGR00048">
    <property type="entry name" value="rRNA_mod_RlmN"/>
    <property type="match status" value="1"/>
</dbReference>
<evidence type="ECO:0000313" key="14">
    <source>
        <dbReference type="EMBL" id="KAK9915952.1"/>
    </source>
</evidence>
<dbReference type="InterPro" id="IPR013785">
    <property type="entry name" value="Aldolase_TIM"/>
</dbReference>
<evidence type="ECO:0000256" key="10">
    <source>
        <dbReference type="ARBA" id="ARBA00023004"/>
    </source>
</evidence>
<comment type="caution">
    <text evidence="14">The sequence shown here is derived from an EMBL/GenBank/DDBJ whole genome shotgun (WGS) entry which is preliminary data.</text>
</comment>
<dbReference type="PIRSF" id="PIRSF006004">
    <property type="entry name" value="CHP00048"/>
    <property type="match status" value="1"/>
</dbReference>
<sequence>MAAAAQEELPKIAIPRQPGVTEGPWDRADVVAVKEALRDSQQASTSGRTAGAGGQVLLGKTLEELQEFAKAQGQPAYRGKQLYDGLMHGAHSVEDITNVPSSWRQELVRQGVTTGRSKLFKEVRAADGTRKFLLQLHDGYLVETVGIPLDDADKHRLTVCVSSQVGCPMRCTFCATGKGGFARNLRPHEIVDQVLTVQEHFGTRVSNVVYMGQGEPCLTWRAVLASAQFINADIGIGARHITVSTVGVPNSMAMLAEALKERSLQITLAVSIHAPSQEIREKIVPSAKAYPFEALLEDCSNFYRITGRRVTFEYTLLAGFNDSPAQAEELARVLTRHGLRGSHVNLIPWNAVQDAQFKRPSRAAGRAFCDALEKAGIPVSMRVTRGTDAAAACGQLRNEFQRMPLDGSLRQQLA</sequence>
<keyword evidence="6" id="KW-0489">Methyltransferase</keyword>
<feature type="region of interest" description="Disordered" evidence="12">
    <location>
        <begin position="1"/>
        <end position="24"/>
    </location>
</feature>
<gene>
    <name evidence="14" type="ORF">WJX75_006384</name>
</gene>
<dbReference type="Pfam" id="PF04055">
    <property type="entry name" value="Radical_SAM"/>
    <property type="match status" value="1"/>
</dbReference>
<dbReference type="PANTHER" id="PTHR30544">
    <property type="entry name" value="23S RRNA METHYLTRANSFERASE"/>
    <property type="match status" value="1"/>
</dbReference>
<dbReference type="InterPro" id="IPR004383">
    <property type="entry name" value="rRNA_lsu_MTrfase_RlmN/Cfr"/>
</dbReference>
<dbReference type="SFLD" id="SFLDG01062">
    <property type="entry name" value="methyltransferase_(Class_A)"/>
    <property type="match status" value="1"/>
</dbReference>
<keyword evidence="9" id="KW-0479">Metal-binding</keyword>
<dbReference type="SFLD" id="SFLDS00029">
    <property type="entry name" value="Radical_SAM"/>
    <property type="match status" value="1"/>
</dbReference>
<keyword evidence="7" id="KW-0808">Transferase</keyword>
<evidence type="ECO:0000256" key="9">
    <source>
        <dbReference type="ARBA" id="ARBA00022723"/>
    </source>
</evidence>
<evidence type="ECO:0000256" key="5">
    <source>
        <dbReference type="ARBA" id="ARBA00022552"/>
    </source>
</evidence>
<evidence type="ECO:0000256" key="1">
    <source>
        <dbReference type="ARBA" id="ARBA00001966"/>
    </source>
</evidence>
<dbReference type="HAMAP" id="MF_01849">
    <property type="entry name" value="RNA_methyltr_RlmN"/>
    <property type="match status" value="1"/>
</dbReference>
<feature type="domain" description="Radical SAM core" evidence="13">
    <location>
        <begin position="153"/>
        <end position="388"/>
    </location>
</feature>
<reference evidence="14 15" key="1">
    <citation type="journal article" date="2024" name="Nat. Commun.">
        <title>Phylogenomics reveals the evolutionary origins of lichenization in chlorophyte algae.</title>
        <authorList>
            <person name="Puginier C."/>
            <person name="Libourel C."/>
            <person name="Otte J."/>
            <person name="Skaloud P."/>
            <person name="Haon M."/>
            <person name="Grisel S."/>
            <person name="Petersen M."/>
            <person name="Berrin J.G."/>
            <person name="Delaux P.M."/>
            <person name="Dal Grande F."/>
            <person name="Keller J."/>
        </authorList>
    </citation>
    <scope>NUCLEOTIDE SEQUENCE [LARGE SCALE GENOMIC DNA]</scope>
    <source>
        <strain evidence="14 15">SAG 216-7</strain>
    </source>
</reference>
<evidence type="ECO:0000256" key="4">
    <source>
        <dbReference type="ARBA" id="ARBA00022490"/>
    </source>
</evidence>
<proteinExistence type="inferred from homology"/>
<dbReference type="SUPFAM" id="SSF102114">
    <property type="entry name" value="Radical SAM enzymes"/>
    <property type="match status" value="1"/>
</dbReference>
<evidence type="ECO:0000256" key="6">
    <source>
        <dbReference type="ARBA" id="ARBA00022603"/>
    </source>
</evidence>
<accession>A0ABR2YVS0</accession>
<name>A0ABR2YVS0_9CHLO</name>
<keyword evidence="10" id="KW-0408">Iron</keyword>
<evidence type="ECO:0000259" key="13">
    <source>
        <dbReference type="PROSITE" id="PS51918"/>
    </source>
</evidence>
<organism evidence="14 15">
    <name type="scientific">Coccomyxa subellipsoidea</name>
    <dbReference type="NCBI Taxonomy" id="248742"/>
    <lineage>
        <taxon>Eukaryota</taxon>
        <taxon>Viridiplantae</taxon>
        <taxon>Chlorophyta</taxon>
        <taxon>core chlorophytes</taxon>
        <taxon>Trebouxiophyceae</taxon>
        <taxon>Trebouxiophyceae incertae sedis</taxon>
        <taxon>Coccomyxaceae</taxon>
        <taxon>Coccomyxa</taxon>
    </lineage>
</organism>
<dbReference type="InterPro" id="IPR027492">
    <property type="entry name" value="RNA_MTrfase_RlmN"/>
</dbReference>
<dbReference type="Gene3D" id="1.10.150.530">
    <property type="match status" value="1"/>
</dbReference>
<evidence type="ECO:0000256" key="8">
    <source>
        <dbReference type="ARBA" id="ARBA00022691"/>
    </source>
</evidence>
<evidence type="ECO:0000313" key="15">
    <source>
        <dbReference type="Proteomes" id="UP001491310"/>
    </source>
</evidence>
<dbReference type="Proteomes" id="UP001491310">
    <property type="component" value="Unassembled WGS sequence"/>
</dbReference>
<dbReference type="CDD" id="cd01335">
    <property type="entry name" value="Radical_SAM"/>
    <property type="match status" value="1"/>
</dbReference>